<dbReference type="EC" id="2.1.1.63" evidence="6"/>
<comment type="similarity">
    <text evidence="5">Belongs to the MGMT family.</text>
</comment>
<dbReference type="GO" id="GO:0005654">
    <property type="term" value="C:nucleoplasm"/>
    <property type="evidence" value="ECO:0007669"/>
    <property type="project" value="TreeGrafter"/>
</dbReference>
<evidence type="ECO:0000256" key="16">
    <source>
        <dbReference type="ARBA" id="ARBA00023242"/>
    </source>
</evidence>
<keyword evidence="21" id="KW-1185">Reference proteome</keyword>
<evidence type="ECO:0000256" key="5">
    <source>
        <dbReference type="ARBA" id="ARBA00008711"/>
    </source>
</evidence>
<dbReference type="FunFam" id="3.30.160.70:FF:000001">
    <property type="entry name" value="Methylated-DNA--protein-cysteine methyltransferase"/>
    <property type="match status" value="1"/>
</dbReference>
<proteinExistence type="inferred from homology"/>
<dbReference type="Proteomes" id="UP000515152">
    <property type="component" value="Chromosome 13"/>
</dbReference>
<evidence type="ECO:0000256" key="6">
    <source>
        <dbReference type="ARBA" id="ARBA00011918"/>
    </source>
</evidence>
<dbReference type="GO" id="GO:0003677">
    <property type="term" value="F:DNA binding"/>
    <property type="evidence" value="ECO:0007669"/>
    <property type="project" value="UniProtKB-KW"/>
</dbReference>
<dbReference type="InterPro" id="IPR036631">
    <property type="entry name" value="MGMT_N_sf"/>
</dbReference>
<evidence type="ECO:0000313" key="22">
    <source>
        <dbReference type="RefSeq" id="XP_042565528.1"/>
    </source>
</evidence>
<dbReference type="KEGG" id="char:105910580"/>
<name>A0A8M1KSX2_CLUHA</name>
<evidence type="ECO:0000256" key="4">
    <source>
        <dbReference type="ARBA" id="ARBA00004123"/>
    </source>
</evidence>
<keyword evidence="9 22" id="KW-0489">Methyltransferase</keyword>
<keyword evidence="16" id="KW-0539">Nucleus</keyword>
<evidence type="ECO:0000259" key="20">
    <source>
        <dbReference type="Pfam" id="PF01035"/>
    </source>
</evidence>
<evidence type="ECO:0000313" key="21">
    <source>
        <dbReference type="Proteomes" id="UP000515152"/>
    </source>
</evidence>
<evidence type="ECO:0000256" key="18">
    <source>
        <dbReference type="ARBA" id="ARBA00031621"/>
    </source>
</evidence>
<dbReference type="GeneID" id="105910580"/>
<dbReference type="GO" id="GO:0006281">
    <property type="term" value="P:DNA repair"/>
    <property type="evidence" value="ECO:0007669"/>
    <property type="project" value="UniProtKB-KW"/>
</dbReference>
<keyword evidence="13" id="KW-0862">Zinc</keyword>
<keyword evidence="15" id="KW-0234">DNA repair</keyword>
<evidence type="ECO:0000256" key="7">
    <source>
        <dbReference type="ARBA" id="ARBA00015377"/>
    </source>
</evidence>
<dbReference type="CTD" id="4255"/>
<dbReference type="RefSeq" id="XP_042565528.1">
    <property type="nucleotide sequence ID" value="XM_042709594.1"/>
</dbReference>
<protein>
    <recommendedName>
        <fullName evidence="7">Methylated-DNA--protein-cysteine methyltransferase</fullName>
        <ecNumber evidence="6">2.1.1.63</ecNumber>
    </recommendedName>
    <alternativeName>
        <fullName evidence="17">6-O-methylguanine-DNA methyltransferase</fullName>
    </alternativeName>
    <alternativeName>
        <fullName evidence="18">O-6-methylguanine-DNA-alkyltransferase</fullName>
    </alternativeName>
</protein>
<evidence type="ECO:0000256" key="3">
    <source>
        <dbReference type="ARBA" id="ARBA00003317"/>
    </source>
</evidence>
<evidence type="ECO:0000256" key="8">
    <source>
        <dbReference type="ARBA" id="ARBA00022553"/>
    </source>
</evidence>
<comment type="catalytic activity">
    <reaction evidence="1">
        <text>a 4-O-methyl-thymidine in DNA + L-cysteinyl-[protein] = a thymidine in DNA + S-methyl-L-cysteinyl-[protein]</text>
        <dbReference type="Rhea" id="RHEA:53428"/>
        <dbReference type="Rhea" id="RHEA-COMP:10131"/>
        <dbReference type="Rhea" id="RHEA-COMP:10132"/>
        <dbReference type="Rhea" id="RHEA-COMP:13555"/>
        <dbReference type="Rhea" id="RHEA-COMP:13556"/>
        <dbReference type="ChEBI" id="CHEBI:29950"/>
        <dbReference type="ChEBI" id="CHEBI:82612"/>
        <dbReference type="ChEBI" id="CHEBI:137386"/>
        <dbReference type="ChEBI" id="CHEBI:137387"/>
        <dbReference type="EC" id="2.1.1.63"/>
    </reaction>
</comment>
<keyword evidence="11" id="KW-0479">Metal-binding</keyword>
<keyword evidence="10" id="KW-0808">Transferase</keyword>
<dbReference type="GO" id="GO:0046872">
    <property type="term" value="F:metal ion binding"/>
    <property type="evidence" value="ECO:0007669"/>
    <property type="project" value="UniProtKB-KW"/>
</dbReference>
<evidence type="ECO:0000256" key="2">
    <source>
        <dbReference type="ARBA" id="ARBA00001947"/>
    </source>
</evidence>
<feature type="domain" description="Methylated-DNA-[protein]-cysteine S-methyltransferase DNA binding" evidence="20">
    <location>
        <begin position="108"/>
        <end position="185"/>
    </location>
</feature>
<keyword evidence="14" id="KW-0238">DNA-binding</keyword>
<dbReference type="OrthoDB" id="1907495at2759"/>
<dbReference type="Gene3D" id="1.10.10.10">
    <property type="entry name" value="Winged helix-like DNA-binding domain superfamily/Winged helix DNA-binding domain"/>
    <property type="match status" value="1"/>
</dbReference>
<comment type="subcellular location">
    <subcellularLocation>
        <location evidence="4">Nucleus</location>
    </subcellularLocation>
</comment>
<comment type="catalytic activity">
    <reaction evidence="19">
        <text>a 6-O-methyl-2'-deoxyguanosine in DNA + L-cysteinyl-[protein] = S-methyl-L-cysteinyl-[protein] + a 2'-deoxyguanosine in DNA</text>
        <dbReference type="Rhea" id="RHEA:24000"/>
        <dbReference type="Rhea" id="RHEA-COMP:10131"/>
        <dbReference type="Rhea" id="RHEA-COMP:10132"/>
        <dbReference type="Rhea" id="RHEA-COMP:11367"/>
        <dbReference type="Rhea" id="RHEA-COMP:11368"/>
        <dbReference type="ChEBI" id="CHEBI:29950"/>
        <dbReference type="ChEBI" id="CHEBI:82612"/>
        <dbReference type="ChEBI" id="CHEBI:85445"/>
        <dbReference type="ChEBI" id="CHEBI:85448"/>
        <dbReference type="EC" id="2.1.1.63"/>
    </reaction>
</comment>
<reference evidence="22" key="1">
    <citation type="submission" date="2025-08" db="UniProtKB">
        <authorList>
            <consortium name="RefSeq"/>
        </authorList>
    </citation>
    <scope>IDENTIFICATION</scope>
</reference>
<evidence type="ECO:0000256" key="17">
    <source>
        <dbReference type="ARBA" id="ARBA00030795"/>
    </source>
</evidence>
<organism evidence="21 22">
    <name type="scientific">Clupea harengus</name>
    <name type="common">Atlantic herring</name>
    <dbReference type="NCBI Taxonomy" id="7950"/>
    <lineage>
        <taxon>Eukaryota</taxon>
        <taxon>Metazoa</taxon>
        <taxon>Chordata</taxon>
        <taxon>Craniata</taxon>
        <taxon>Vertebrata</taxon>
        <taxon>Euteleostomi</taxon>
        <taxon>Actinopterygii</taxon>
        <taxon>Neopterygii</taxon>
        <taxon>Teleostei</taxon>
        <taxon>Clupei</taxon>
        <taxon>Clupeiformes</taxon>
        <taxon>Clupeoidei</taxon>
        <taxon>Clupeidae</taxon>
        <taxon>Clupea</taxon>
    </lineage>
</organism>
<dbReference type="PANTHER" id="PTHR46460">
    <property type="entry name" value="METHYLATED-DNA--PROTEIN-CYSTEINE METHYLTRANSFERASE"/>
    <property type="match status" value="1"/>
</dbReference>
<evidence type="ECO:0000256" key="9">
    <source>
        <dbReference type="ARBA" id="ARBA00022603"/>
    </source>
</evidence>
<keyword evidence="12" id="KW-0227">DNA damage</keyword>
<dbReference type="PANTHER" id="PTHR46460:SF1">
    <property type="entry name" value="METHYLATED-DNA--PROTEIN-CYSTEINE METHYLTRANSFERASE"/>
    <property type="match status" value="1"/>
</dbReference>
<evidence type="ECO:0000256" key="14">
    <source>
        <dbReference type="ARBA" id="ARBA00023125"/>
    </source>
</evidence>
<dbReference type="InterPro" id="IPR036217">
    <property type="entry name" value="MethylDNA_cys_MeTrfase_DNAb"/>
</dbReference>
<gene>
    <name evidence="22" type="primary">mgmt</name>
</gene>
<comment type="cofactor">
    <cofactor evidence="2">
        <name>Zn(2+)</name>
        <dbReference type="ChEBI" id="CHEBI:29105"/>
    </cofactor>
</comment>
<evidence type="ECO:0000256" key="11">
    <source>
        <dbReference type="ARBA" id="ARBA00022723"/>
    </source>
</evidence>
<dbReference type="SUPFAM" id="SSF53155">
    <property type="entry name" value="Methylated DNA-protein cysteine methyltransferase domain"/>
    <property type="match status" value="1"/>
</dbReference>
<evidence type="ECO:0000256" key="12">
    <source>
        <dbReference type="ARBA" id="ARBA00022763"/>
    </source>
</evidence>
<evidence type="ECO:0000256" key="19">
    <source>
        <dbReference type="ARBA" id="ARBA00049348"/>
    </source>
</evidence>
<dbReference type="NCBIfam" id="TIGR00589">
    <property type="entry name" value="ogt"/>
    <property type="match status" value="1"/>
</dbReference>
<dbReference type="AlphaFoldDB" id="A0A8M1KSX2"/>
<evidence type="ECO:0000256" key="13">
    <source>
        <dbReference type="ARBA" id="ARBA00022833"/>
    </source>
</evidence>
<dbReference type="InterPro" id="IPR014048">
    <property type="entry name" value="MethylDNA_cys_MeTrfase_DNA-bd"/>
</dbReference>
<keyword evidence="8" id="KW-0597">Phosphoprotein</keyword>
<evidence type="ECO:0000256" key="15">
    <source>
        <dbReference type="ARBA" id="ARBA00023204"/>
    </source>
</evidence>
<dbReference type="GO" id="GO:0032259">
    <property type="term" value="P:methylation"/>
    <property type="evidence" value="ECO:0007669"/>
    <property type="project" value="UniProtKB-KW"/>
</dbReference>
<accession>A0A8M1KSX2</accession>
<dbReference type="InterPro" id="IPR036388">
    <property type="entry name" value="WH-like_DNA-bd_sf"/>
</dbReference>
<sequence length="189" mass="20392">MPSPSRSQTQTKLGSACEQQTVSLKSPLGLIHISSCREGTHTIQISPDCSDCVCGCVCADDQQELFPECVSCVTWLKAYFSDPNTTHTLPSPTIHHPILQGGSWTACVLRTLQSRVCVGETVSYARLAQLAGRPRAARAVGGAMRKNPVPLLIPCHRVCLSSGGAGHYMGGHGDQLKLWLLEHERNTSQ</sequence>
<dbReference type="CDD" id="cd06445">
    <property type="entry name" value="ATase"/>
    <property type="match status" value="1"/>
</dbReference>
<dbReference type="Gene3D" id="3.30.160.70">
    <property type="entry name" value="Methylated DNA-protein cysteine methyltransferase domain"/>
    <property type="match status" value="1"/>
</dbReference>
<evidence type="ECO:0000256" key="10">
    <source>
        <dbReference type="ARBA" id="ARBA00022679"/>
    </source>
</evidence>
<comment type="function">
    <text evidence="3">Involved in the cellular defense against the biological effects of O6-methylguanine (O6-MeG) and O4-methylthymine (O4-MeT) in DNA. Repairs the methylated nucleobase in DNA by stoichiometrically transferring the methyl group to a cysteine residue in the enzyme. This is a suicide reaction: the enzyme is irreversibly inactivated.</text>
</comment>
<dbReference type="SUPFAM" id="SSF46767">
    <property type="entry name" value="Methylated DNA-protein cysteine methyltransferase, C-terminal domain"/>
    <property type="match status" value="1"/>
</dbReference>
<dbReference type="FunFam" id="1.10.10.10:FF:000214">
    <property type="entry name" value="Methylated-DNA--protein-cysteine methyltransferase"/>
    <property type="match status" value="1"/>
</dbReference>
<evidence type="ECO:0000256" key="1">
    <source>
        <dbReference type="ARBA" id="ARBA00001286"/>
    </source>
</evidence>
<dbReference type="Pfam" id="PF01035">
    <property type="entry name" value="DNA_binding_1"/>
    <property type="match status" value="1"/>
</dbReference>
<dbReference type="GO" id="GO:0003908">
    <property type="term" value="F:methylated-DNA-[protein]-cysteine S-methyltransferase activity"/>
    <property type="evidence" value="ECO:0007669"/>
    <property type="project" value="UniProtKB-EC"/>
</dbReference>